<comment type="caution">
    <text evidence="1">The sequence shown here is derived from an EMBL/GenBank/DDBJ whole genome shotgun (WGS) entry which is preliminary data.</text>
</comment>
<dbReference type="EMBL" id="DRIE01000071">
    <property type="protein sequence ID" value="HEC57060.1"/>
    <property type="molecule type" value="Genomic_DNA"/>
</dbReference>
<evidence type="ECO:0000313" key="2">
    <source>
        <dbReference type="EMBL" id="HEC57060.1"/>
    </source>
</evidence>
<accession>A0A7C1B5J2</accession>
<sequence length="130" mass="14778">MARYLALSGMRRGVIEDLLRGTIRTMQITSPHNFFTIMQLDVGDMVFLTDESPEDVKKKTQGVVARVKSRQISMQRVYHGNDSVYEEKEILSARVQLEKKFIAVVKVVERGDLGAPLVVEVERVISYHAL</sequence>
<evidence type="ECO:0000313" key="1">
    <source>
        <dbReference type="EMBL" id="HDM36358.1"/>
    </source>
</evidence>
<gene>
    <name evidence="1" type="ORF">ENG09_03775</name>
    <name evidence="2" type="ORF">ENI32_04145</name>
</gene>
<dbReference type="AlphaFoldDB" id="A0A7C1B5J2"/>
<name>A0A7C1B5J2_9EURY</name>
<dbReference type="InterPro" id="IPR007417">
    <property type="entry name" value="DUF473"/>
</dbReference>
<dbReference type="Pfam" id="PF04322">
    <property type="entry name" value="DUF473"/>
    <property type="match status" value="1"/>
</dbReference>
<dbReference type="Proteomes" id="UP000885936">
    <property type="component" value="Unassembled WGS sequence"/>
</dbReference>
<dbReference type="Proteomes" id="UP000885863">
    <property type="component" value="Unassembled WGS sequence"/>
</dbReference>
<proteinExistence type="predicted"/>
<reference evidence="1" key="1">
    <citation type="journal article" date="2020" name="mSystems">
        <title>Genome- and Community-Level Interaction Insights into Carbon Utilization and Element Cycling Functions of Hydrothermarchaeota in Hydrothermal Sediment.</title>
        <authorList>
            <person name="Zhou Z."/>
            <person name="Liu Y."/>
            <person name="Xu W."/>
            <person name="Pan J."/>
            <person name="Luo Z.H."/>
            <person name="Li M."/>
        </authorList>
    </citation>
    <scope>NUCLEOTIDE SEQUENCE [LARGE SCALE GENOMIC DNA]</scope>
    <source>
        <strain evidence="1">HyVt-185</strain>
        <strain evidence="2">HyVt-386</strain>
    </source>
</reference>
<organism evidence="1">
    <name type="scientific">Candidatus Syntropharchaeum butanivorans</name>
    <dbReference type="NCBI Taxonomy" id="1839936"/>
    <lineage>
        <taxon>Archaea</taxon>
        <taxon>Methanobacteriati</taxon>
        <taxon>Methanobacteriota</taxon>
        <taxon>Stenosarchaea group</taxon>
        <taxon>Methanomicrobia</taxon>
        <taxon>Methanosarcinales</taxon>
        <taxon>ANME-2 cluster</taxon>
        <taxon>Candidatus Syntropharchaeum</taxon>
    </lineage>
</organism>
<dbReference type="EMBL" id="DQZR01000161">
    <property type="protein sequence ID" value="HDM36358.1"/>
    <property type="molecule type" value="Genomic_DNA"/>
</dbReference>
<protein>
    <submittedName>
        <fullName evidence="1">DUF473 domain-containing protein</fullName>
    </submittedName>
</protein>